<dbReference type="AlphaFoldDB" id="A0A2N9HX66"/>
<dbReference type="EMBL" id="OIVN01004257">
    <property type="protein sequence ID" value="SPD16340.1"/>
    <property type="molecule type" value="Genomic_DNA"/>
</dbReference>
<sequence>MGKKTYAEALSETVAKDAWKLGRNRRSTGGERGKGSENCEGIGLKSPSCSERSIFCSERVRWFSSELNRLLSRLLDVNPKTRITIPEIMENKWFKKGFKRINFYVEDGQLCNVEDDLDVESESELERLDLSGLFEENGEEARFVSHAPGLRESVKGPLVITAEIFELTPSVVVVELKKNGGDSAEYEEFCYKVLIPGLQDLVQEESAIASYLSSYIE</sequence>
<keyword evidence="2" id="KW-0808">Transferase</keyword>
<evidence type="ECO:0008006" key="7">
    <source>
        <dbReference type="Google" id="ProtNLM"/>
    </source>
</evidence>
<dbReference type="PANTHER" id="PTHR43895">
    <property type="entry name" value="CALCIUM/CALMODULIN-DEPENDENT PROTEIN KINASE KINASE-RELATED"/>
    <property type="match status" value="1"/>
</dbReference>
<reference evidence="6" key="1">
    <citation type="submission" date="2018-02" db="EMBL/GenBank/DDBJ databases">
        <authorList>
            <person name="Cohen D.B."/>
            <person name="Kent A.D."/>
        </authorList>
    </citation>
    <scope>NUCLEOTIDE SEQUENCE</scope>
</reference>
<evidence type="ECO:0000256" key="2">
    <source>
        <dbReference type="ARBA" id="ARBA00022679"/>
    </source>
</evidence>
<dbReference type="PANTHER" id="PTHR43895:SF140">
    <property type="entry name" value="CBL-INTERACTING SERINE_THREONINE-PROTEIN KINASE 12"/>
    <property type="match status" value="1"/>
</dbReference>
<evidence type="ECO:0000256" key="5">
    <source>
        <dbReference type="ARBA" id="ARBA00022840"/>
    </source>
</evidence>
<accession>A0A2N9HX66</accession>
<dbReference type="Gene3D" id="1.10.510.10">
    <property type="entry name" value="Transferase(Phosphotransferase) domain 1"/>
    <property type="match status" value="1"/>
</dbReference>
<evidence type="ECO:0000256" key="4">
    <source>
        <dbReference type="ARBA" id="ARBA00022777"/>
    </source>
</evidence>
<name>A0A2N9HX66_FAGSY</name>
<protein>
    <recommendedName>
        <fullName evidence="7">NAF domain-containing protein</fullName>
    </recommendedName>
</protein>
<evidence type="ECO:0000313" key="6">
    <source>
        <dbReference type="EMBL" id="SPD16340.1"/>
    </source>
</evidence>
<keyword evidence="3" id="KW-0547">Nucleotide-binding</keyword>
<proteinExistence type="predicted"/>
<dbReference type="Gene3D" id="3.30.310.80">
    <property type="entry name" value="Kinase associated domain 1, KA1"/>
    <property type="match status" value="1"/>
</dbReference>
<gene>
    <name evidence="6" type="ORF">FSB_LOCUS44222</name>
</gene>
<dbReference type="SUPFAM" id="SSF56112">
    <property type="entry name" value="Protein kinase-like (PK-like)"/>
    <property type="match status" value="1"/>
</dbReference>
<dbReference type="GO" id="GO:0004674">
    <property type="term" value="F:protein serine/threonine kinase activity"/>
    <property type="evidence" value="ECO:0007669"/>
    <property type="project" value="UniProtKB-KW"/>
</dbReference>
<dbReference type="GO" id="GO:0005524">
    <property type="term" value="F:ATP binding"/>
    <property type="evidence" value="ECO:0007669"/>
    <property type="project" value="UniProtKB-KW"/>
</dbReference>
<organism evidence="6">
    <name type="scientific">Fagus sylvatica</name>
    <name type="common">Beechnut</name>
    <dbReference type="NCBI Taxonomy" id="28930"/>
    <lineage>
        <taxon>Eukaryota</taxon>
        <taxon>Viridiplantae</taxon>
        <taxon>Streptophyta</taxon>
        <taxon>Embryophyta</taxon>
        <taxon>Tracheophyta</taxon>
        <taxon>Spermatophyta</taxon>
        <taxon>Magnoliopsida</taxon>
        <taxon>eudicotyledons</taxon>
        <taxon>Gunneridae</taxon>
        <taxon>Pentapetalae</taxon>
        <taxon>rosids</taxon>
        <taxon>fabids</taxon>
        <taxon>Fagales</taxon>
        <taxon>Fagaceae</taxon>
        <taxon>Fagus</taxon>
    </lineage>
</organism>
<dbReference type="InterPro" id="IPR011009">
    <property type="entry name" value="Kinase-like_dom_sf"/>
</dbReference>
<keyword evidence="5" id="KW-0067">ATP-binding</keyword>
<dbReference type="CDD" id="cd12195">
    <property type="entry name" value="CIPK_C"/>
    <property type="match status" value="1"/>
</dbReference>
<evidence type="ECO:0000256" key="3">
    <source>
        <dbReference type="ARBA" id="ARBA00022741"/>
    </source>
</evidence>
<keyword evidence="4" id="KW-0418">Kinase</keyword>
<evidence type="ECO:0000256" key="1">
    <source>
        <dbReference type="ARBA" id="ARBA00022527"/>
    </source>
</evidence>
<dbReference type="GO" id="GO:0007165">
    <property type="term" value="P:signal transduction"/>
    <property type="evidence" value="ECO:0007669"/>
    <property type="project" value="TreeGrafter"/>
</dbReference>
<keyword evidence="1" id="KW-0723">Serine/threonine-protein kinase</keyword>